<dbReference type="EMBL" id="HBEK01015863">
    <property type="protein sequence ID" value="CAD8398660.1"/>
    <property type="molecule type" value="Transcribed_RNA"/>
</dbReference>
<dbReference type="AlphaFoldDB" id="A0A7S0BND2"/>
<sequence length="119" mass="13383">MRTLPLRLVSSTDHLEHQPVLASRWTTDLSPQLQHSGPYSHTRSLGLKALAPVMQVLFPSTLRSQVLYNKYSLRENHSRAFEDIVDNSAPEDRARARVRSSSVVAGAGCWLRDLPRHGI</sequence>
<gene>
    <name evidence="1" type="ORF">RMAR0315_LOCUS8652</name>
</gene>
<reference evidence="1" key="1">
    <citation type="submission" date="2021-01" db="EMBL/GenBank/DDBJ databases">
        <authorList>
            <person name="Corre E."/>
            <person name="Pelletier E."/>
            <person name="Niang G."/>
            <person name="Scheremetjew M."/>
            <person name="Finn R."/>
            <person name="Kale V."/>
            <person name="Holt S."/>
            <person name="Cochrane G."/>
            <person name="Meng A."/>
            <person name="Brown T."/>
            <person name="Cohen L."/>
        </authorList>
    </citation>
    <scope>NUCLEOTIDE SEQUENCE</scope>
    <source>
        <strain evidence="1">UTEX LB 2760</strain>
    </source>
</reference>
<evidence type="ECO:0000313" key="1">
    <source>
        <dbReference type="EMBL" id="CAD8398660.1"/>
    </source>
</evidence>
<name>A0A7S0BND2_9RHOD</name>
<accession>A0A7S0BND2</accession>
<protein>
    <submittedName>
        <fullName evidence="1">Uncharacterized protein</fullName>
    </submittedName>
</protein>
<proteinExistence type="predicted"/>
<organism evidence="1">
    <name type="scientific">Rhodosorus marinus</name>
    <dbReference type="NCBI Taxonomy" id="101924"/>
    <lineage>
        <taxon>Eukaryota</taxon>
        <taxon>Rhodophyta</taxon>
        <taxon>Stylonematophyceae</taxon>
        <taxon>Stylonematales</taxon>
        <taxon>Stylonemataceae</taxon>
        <taxon>Rhodosorus</taxon>
    </lineage>
</organism>